<reference evidence="2" key="1">
    <citation type="submission" date="2022-10" db="EMBL/GenBank/DDBJ databases">
        <title>The complete genomes of actinobacterial strains from the NBC collection.</title>
        <authorList>
            <person name="Joergensen T.S."/>
            <person name="Alvarez Arevalo M."/>
            <person name="Sterndorff E.B."/>
            <person name="Faurdal D."/>
            <person name="Vuksanovic O."/>
            <person name="Mourched A.-S."/>
            <person name="Charusanti P."/>
            <person name="Shaw S."/>
            <person name="Blin K."/>
            <person name="Weber T."/>
        </authorList>
    </citation>
    <scope>NUCLEOTIDE SEQUENCE</scope>
    <source>
        <strain evidence="2">NBC_00248</strain>
    </source>
</reference>
<keyword evidence="3" id="KW-1185">Reference proteome</keyword>
<dbReference type="RefSeq" id="WP_328965181.1">
    <property type="nucleotide sequence ID" value="NZ_CP108090.1"/>
</dbReference>
<dbReference type="Proteomes" id="UP001432039">
    <property type="component" value="Chromosome"/>
</dbReference>
<name>A0ABZ1TN49_STRVG</name>
<feature type="compositionally biased region" description="Low complexity" evidence="1">
    <location>
        <begin position="32"/>
        <end position="71"/>
    </location>
</feature>
<protein>
    <recommendedName>
        <fullName evidence="4">Lipoprotein</fullName>
    </recommendedName>
</protein>
<gene>
    <name evidence="2" type="ORF">OG517_39055</name>
</gene>
<sequence>MKLRHVRAVAVFGIAIFALTGARGSHGGSCGGSSHSSGSGSSGSSSSTGGSDSTSGSTGTTGSSTGSPSVTGGSGNNKAERDIKIDACKMDASGKNLVAKITVTNSGSVDYTYNISMKFRGDTTSAATPAQAKVSALTVKAGASKQAEATAAYTGKGDGSEYKECVVDNASKSAL</sequence>
<evidence type="ECO:0000313" key="2">
    <source>
        <dbReference type="EMBL" id="WUQ16935.1"/>
    </source>
</evidence>
<proteinExistence type="predicted"/>
<dbReference type="EMBL" id="CP108090">
    <property type="protein sequence ID" value="WUQ16935.1"/>
    <property type="molecule type" value="Genomic_DNA"/>
</dbReference>
<evidence type="ECO:0008006" key="4">
    <source>
        <dbReference type="Google" id="ProtNLM"/>
    </source>
</evidence>
<evidence type="ECO:0000313" key="3">
    <source>
        <dbReference type="Proteomes" id="UP001432039"/>
    </source>
</evidence>
<organism evidence="2 3">
    <name type="scientific">Streptomyces virginiae</name>
    <name type="common">Streptomyces cinnamonensis</name>
    <dbReference type="NCBI Taxonomy" id="1961"/>
    <lineage>
        <taxon>Bacteria</taxon>
        <taxon>Bacillati</taxon>
        <taxon>Actinomycetota</taxon>
        <taxon>Actinomycetes</taxon>
        <taxon>Kitasatosporales</taxon>
        <taxon>Streptomycetaceae</taxon>
        <taxon>Streptomyces</taxon>
    </lineage>
</organism>
<evidence type="ECO:0000256" key="1">
    <source>
        <dbReference type="SAM" id="MobiDB-lite"/>
    </source>
</evidence>
<accession>A0ABZ1TN49</accession>
<feature type="region of interest" description="Disordered" evidence="1">
    <location>
        <begin position="27"/>
        <end position="78"/>
    </location>
</feature>